<sequence length="70" mass="8075">MADIATMVTSKLLTNQEFQTIIEQSILKALERKLQSVHELVDKLESRCFDVEKALDESQKENLDLKQKVI</sequence>
<reference evidence="2" key="1">
    <citation type="submission" date="2021-10" db="EMBL/GenBank/DDBJ databases">
        <title>Tropical sea cucumber genome reveals ecological adaptation and Cuvierian tubules defense mechanism.</title>
        <authorList>
            <person name="Chen T."/>
        </authorList>
    </citation>
    <scope>NUCLEOTIDE SEQUENCE</scope>
    <source>
        <strain evidence="2">Nanhai2018</strain>
        <tissue evidence="2">Muscle</tissue>
    </source>
</reference>
<keyword evidence="1" id="KW-0175">Coiled coil</keyword>
<organism evidence="2 3">
    <name type="scientific">Holothuria leucospilota</name>
    <name type="common">Black long sea cucumber</name>
    <name type="synonym">Mertensiothuria leucospilota</name>
    <dbReference type="NCBI Taxonomy" id="206669"/>
    <lineage>
        <taxon>Eukaryota</taxon>
        <taxon>Metazoa</taxon>
        <taxon>Echinodermata</taxon>
        <taxon>Eleutherozoa</taxon>
        <taxon>Echinozoa</taxon>
        <taxon>Holothuroidea</taxon>
        <taxon>Aspidochirotacea</taxon>
        <taxon>Aspidochirotida</taxon>
        <taxon>Holothuriidae</taxon>
        <taxon>Holothuria</taxon>
    </lineage>
</organism>
<dbReference type="Proteomes" id="UP001152320">
    <property type="component" value="Chromosome 11"/>
</dbReference>
<name>A0A9Q1H5Y4_HOLLE</name>
<keyword evidence="3" id="KW-1185">Reference proteome</keyword>
<evidence type="ECO:0000313" key="3">
    <source>
        <dbReference type="Proteomes" id="UP001152320"/>
    </source>
</evidence>
<accession>A0A9Q1H5Y4</accession>
<dbReference type="EMBL" id="JAIZAY010000011">
    <property type="protein sequence ID" value="KAJ8033660.1"/>
    <property type="molecule type" value="Genomic_DNA"/>
</dbReference>
<protein>
    <submittedName>
        <fullName evidence="2">Uncharacterized protein</fullName>
    </submittedName>
</protein>
<comment type="caution">
    <text evidence="2">The sequence shown here is derived from an EMBL/GenBank/DDBJ whole genome shotgun (WGS) entry which is preliminary data.</text>
</comment>
<evidence type="ECO:0000256" key="1">
    <source>
        <dbReference type="SAM" id="Coils"/>
    </source>
</evidence>
<proteinExistence type="predicted"/>
<gene>
    <name evidence="2" type="ORF">HOLleu_23978</name>
</gene>
<evidence type="ECO:0000313" key="2">
    <source>
        <dbReference type="EMBL" id="KAJ8033660.1"/>
    </source>
</evidence>
<dbReference type="AlphaFoldDB" id="A0A9Q1H5Y4"/>
<feature type="coiled-coil region" evidence="1">
    <location>
        <begin position="27"/>
        <end position="61"/>
    </location>
</feature>